<dbReference type="InterPro" id="IPR001547">
    <property type="entry name" value="Glyco_hydro_5"/>
</dbReference>
<dbReference type="eggNOG" id="COG3934">
    <property type="taxonomic scope" value="Bacteria"/>
</dbReference>
<evidence type="ECO:0000256" key="2">
    <source>
        <dbReference type="ARBA" id="ARBA00012706"/>
    </source>
</evidence>
<keyword evidence="3" id="KW-0378">Hydrolase</keyword>
<dbReference type="GO" id="GO:0000272">
    <property type="term" value="P:polysaccharide catabolic process"/>
    <property type="evidence" value="ECO:0007669"/>
    <property type="project" value="InterPro"/>
</dbReference>
<dbReference type="AlphaFoldDB" id="C9MR42"/>
<comment type="caution">
    <text evidence="7">The sequence shown here is derived from an EMBL/GenBank/DDBJ whole genome shotgun (WGS) entry which is preliminary data.</text>
</comment>
<dbReference type="GO" id="GO:0016985">
    <property type="term" value="F:mannan endo-1,4-beta-mannosidase activity"/>
    <property type="evidence" value="ECO:0007669"/>
    <property type="project" value="TreeGrafter"/>
</dbReference>
<dbReference type="InterPro" id="IPR017853">
    <property type="entry name" value="GH"/>
</dbReference>
<accession>C9MR42</accession>
<keyword evidence="8" id="KW-1185">Reference proteome</keyword>
<evidence type="ECO:0000256" key="3">
    <source>
        <dbReference type="ARBA" id="ARBA00022801"/>
    </source>
</evidence>
<dbReference type="Pfam" id="PF26410">
    <property type="entry name" value="GH5_mannosidase"/>
    <property type="match status" value="1"/>
</dbReference>
<dbReference type="PANTHER" id="PTHR31451:SF40">
    <property type="entry name" value="GLYCOSIDE HYDROLASE FAMILY 5 DOMAIN-CONTAINING PROTEIN"/>
    <property type="match status" value="1"/>
</dbReference>
<dbReference type="PANTHER" id="PTHR31451">
    <property type="match status" value="1"/>
</dbReference>
<feature type="chain" id="PRO_5002998060" description="mannan endo-1,4-beta-mannosidase" evidence="5">
    <location>
        <begin position="20"/>
        <end position="425"/>
    </location>
</feature>
<dbReference type="EMBL" id="ACVA01000048">
    <property type="protein sequence ID" value="EEX18015.1"/>
    <property type="molecule type" value="Genomic_DNA"/>
</dbReference>
<evidence type="ECO:0000259" key="6">
    <source>
        <dbReference type="Pfam" id="PF26410"/>
    </source>
</evidence>
<feature type="signal peptide" evidence="5">
    <location>
        <begin position="1"/>
        <end position="19"/>
    </location>
</feature>
<dbReference type="STRING" id="649761.HMPREF0973_02077"/>
<organism evidence="7 8">
    <name type="scientific">Prevotella veroralis F0319</name>
    <dbReference type="NCBI Taxonomy" id="649761"/>
    <lineage>
        <taxon>Bacteria</taxon>
        <taxon>Pseudomonadati</taxon>
        <taxon>Bacteroidota</taxon>
        <taxon>Bacteroidia</taxon>
        <taxon>Bacteroidales</taxon>
        <taxon>Prevotellaceae</taxon>
        <taxon>Prevotella</taxon>
    </lineage>
</organism>
<dbReference type="HOGENOM" id="CLU_031603_2_0_10"/>
<protein>
    <recommendedName>
        <fullName evidence="2">mannan endo-1,4-beta-mannosidase</fullName>
        <ecNumber evidence="2">3.2.1.78</ecNumber>
    </recommendedName>
</protein>
<evidence type="ECO:0000256" key="4">
    <source>
        <dbReference type="ARBA" id="ARBA00023295"/>
    </source>
</evidence>
<dbReference type="EC" id="3.2.1.78" evidence="2"/>
<evidence type="ECO:0000313" key="7">
    <source>
        <dbReference type="EMBL" id="EEX18015.1"/>
    </source>
</evidence>
<comment type="catalytic activity">
    <reaction evidence="1">
        <text>Random hydrolysis of (1-&gt;4)-beta-D-mannosidic linkages in mannans, galactomannans and glucomannans.</text>
        <dbReference type="EC" id="3.2.1.78"/>
    </reaction>
</comment>
<name>C9MR42_9BACT</name>
<dbReference type="InterPro" id="IPR045053">
    <property type="entry name" value="MAN-like"/>
</dbReference>
<evidence type="ECO:0000313" key="8">
    <source>
        <dbReference type="Proteomes" id="UP000003327"/>
    </source>
</evidence>
<dbReference type="RefSeq" id="WP_004383776.1">
    <property type="nucleotide sequence ID" value="NZ_GG698715.1"/>
</dbReference>
<keyword evidence="4" id="KW-0326">Glycosidase</keyword>
<dbReference type="SUPFAM" id="SSF51445">
    <property type="entry name" value="(Trans)glycosidases"/>
    <property type="match status" value="1"/>
</dbReference>
<keyword evidence="5" id="KW-0732">Signal</keyword>
<proteinExistence type="predicted"/>
<reference evidence="7 8" key="1">
    <citation type="submission" date="2009-09" db="EMBL/GenBank/DDBJ databases">
        <authorList>
            <person name="Weinstock G."/>
            <person name="Sodergren E."/>
            <person name="Clifton S."/>
            <person name="Fulton L."/>
            <person name="Fulton B."/>
            <person name="Courtney L."/>
            <person name="Fronick C."/>
            <person name="Harrison M."/>
            <person name="Strong C."/>
            <person name="Farmer C."/>
            <person name="Delahaunty K."/>
            <person name="Markovic C."/>
            <person name="Hall O."/>
            <person name="Minx P."/>
            <person name="Tomlinson C."/>
            <person name="Mitreva M."/>
            <person name="Nelson J."/>
            <person name="Hou S."/>
            <person name="Wollam A."/>
            <person name="Pepin K.H."/>
            <person name="Johnson M."/>
            <person name="Bhonagiri V."/>
            <person name="Nash W.E."/>
            <person name="Warren W."/>
            <person name="Chinwalla A."/>
            <person name="Mardis E.R."/>
            <person name="Wilson R.K."/>
        </authorList>
    </citation>
    <scope>NUCLEOTIDE SEQUENCE [LARGE SCALE GENOMIC DNA]</scope>
    <source>
        <strain evidence="7 8">F0319</strain>
    </source>
</reference>
<feature type="domain" description="Glycoside hydrolase family 5" evidence="6">
    <location>
        <begin position="20"/>
        <end position="423"/>
    </location>
</feature>
<sequence length="425" mass="48389">MKRVFMTLIGLSMMVSTMASNFVKVVNGRFVRDGKPYCYVGTNVWYGPLLGMEGKEGNRQRLCKELDAMHQLGLDNLRILVGADGDTGVEDKIAPVLQTKPGVYNDSILAGLDYLLAEMSKRKMVAVLYLTNSWEWSGGYGAYLDWAGKGPVVIPRRDGYGAYTKFASQFASNQRAHLMLYEHIRHILSRTNRYTGVRYVDDPTIMSWQLCNEPRAFSKDALPEFEKWLSEASALIRSLDSNHLISLGSEGFYGCELDYGSYERICADKNIDYCNIHIWPYNWQWARKDYLKADLKTACDKTLDYIKRHLAIAKRLNKPLVLEEFGYPRDGFSFSLNSSTKARDAYYKYVMSLIVDYAAQGSVLQGCNFWGWGGFAQPKHERWQAGDDFTCDPAHEPQGFYSVFASDKSTQKIIQQQAKRMATVK</sequence>
<dbReference type="Gene3D" id="3.20.20.80">
    <property type="entry name" value="Glycosidases"/>
    <property type="match status" value="1"/>
</dbReference>
<dbReference type="Proteomes" id="UP000003327">
    <property type="component" value="Unassembled WGS sequence"/>
</dbReference>
<gene>
    <name evidence="7" type="ORF">HMPREF0973_02077</name>
</gene>
<evidence type="ECO:0000256" key="5">
    <source>
        <dbReference type="SAM" id="SignalP"/>
    </source>
</evidence>
<evidence type="ECO:0000256" key="1">
    <source>
        <dbReference type="ARBA" id="ARBA00001678"/>
    </source>
</evidence>